<dbReference type="InterPro" id="IPR036388">
    <property type="entry name" value="WH-like_DNA-bd_sf"/>
</dbReference>
<evidence type="ECO:0000256" key="3">
    <source>
        <dbReference type="ARBA" id="ARBA00023163"/>
    </source>
</evidence>
<dbReference type="CDD" id="cd00090">
    <property type="entry name" value="HTH_ARSR"/>
    <property type="match status" value="1"/>
</dbReference>
<comment type="caution">
    <text evidence="5">The sequence shown here is derived from an EMBL/GenBank/DDBJ whole genome shotgun (WGS) entry which is preliminary data.</text>
</comment>
<dbReference type="InterPro" id="IPR036390">
    <property type="entry name" value="WH_DNA-bd_sf"/>
</dbReference>
<dbReference type="NCBIfam" id="NF033788">
    <property type="entry name" value="HTH_metalloreg"/>
    <property type="match status" value="1"/>
</dbReference>
<dbReference type="Gene3D" id="1.10.10.10">
    <property type="entry name" value="Winged helix-like DNA-binding domain superfamily/Winged helix DNA-binding domain"/>
    <property type="match status" value="1"/>
</dbReference>
<evidence type="ECO:0000313" key="5">
    <source>
        <dbReference type="EMBL" id="MBS9338023.1"/>
    </source>
</evidence>
<dbReference type="InterPro" id="IPR051011">
    <property type="entry name" value="Metal_resp_trans_reg"/>
</dbReference>
<evidence type="ECO:0000256" key="1">
    <source>
        <dbReference type="ARBA" id="ARBA00023015"/>
    </source>
</evidence>
<gene>
    <name evidence="5" type="ORF">G6R29_00015</name>
</gene>
<evidence type="ECO:0000313" key="6">
    <source>
        <dbReference type="Proteomes" id="UP001519504"/>
    </source>
</evidence>
<accession>A0ABS5QXT9</accession>
<protein>
    <submittedName>
        <fullName evidence="5">Winged helix-turn-helix transcriptional regulator</fullName>
    </submittedName>
</protein>
<dbReference type="Proteomes" id="UP001519504">
    <property type="component" value="Unassembled WGS sequence"/>
</dbReference>
<dbReference type="PANTHER" id="PTHR43132:SF2">
    <property type="entry name" value="ARSENICAL RESISTANCE OPERON REPRESSOR ARSR-RELATED"/>
    <property type="match status" value="1"/>
</dbReference>
<feature type="domain" description="HTH arsR-type" evidence="4">
    <location>
        <begin position="1"/>
        <end position="95"/>
    </location>
</feature>
<dbReference type="InterPro" id="IPR001845">
    <property type="entry name" value="HTH_ArsR_DNA-bd_dom"/>
</dbReference>
<dbReference type="InterPro" id="IPR011991">
    <property type="entry name" value="ArsR-like_HTH"/>
</dbReference>
<dbReference type="PRINTS" id="PR00778">
    <property type="entry name" value="HTHARSR"/>
</dbReference>
<dbReference type="Pfam" id="PF01022">
    <property type="entry name" value="HTH_5"/>
    <property type="match status" value="1"/>
</dbReference>
<keyword evidence="3" id="KW-0804">Transcription</keyword>
<dbReference type="SMART" id="SM00418">
    <property type="entry name" value="HTH_ARSR"/>
    <property type="match status" value="1"/>
</dbReference>
<keyword evidence="6" id="KW-1185">Reference proteome</keyword>
<name>A0ABS5QXT9_9LACO</name>
<dbReference type="PANTHER" id="PTHR43132">
    <property type="entry name" value="ARSENICAL RESISTANCE OPERON REPRESSOR ARSR-RELATED"/>
    <property type="match status" value="1"/>
</dbReference>
<evidence type="ECO:0000256" key="2">
    <source>
        <dbReference type="ARBA" id="ARBA00023125"/>
    </source>
</evidence>
<dbReference type="SUPFAM" id="SSF46785">
    <property type="entry name" value="Winged helix' DNA-binding domain"/>
    <property type="match status" value="1"/>
</dbReference>
<reference evidence="5 6" key="1">
    <citation type="submission" date="2020-02" db="EMBL/GenBank/DDBJ databases">
        <title>Fructobacillus sp. isolated from paper mulberry of Taiwan.</title>
        <authorList>
            <person name="Lin S.-T."/>
        </authorList>
    </citation>
    <scope>NUCLEOTIDE SEQUENCE [LARGE SCALE GENOMIC DNA]</scope>
    <source>
        <strain evidence="5 6">M2-14</strain>
    </source>
</reference>
<dbReference type="EMBL" id="JAAMFK010000001">
    <property type="protein sequence ID" value="MBS9338023.1"/>
    <property type="molecule type" value="Genomic_DNA"/>
</dbReference>
<keyword evidence="1" id="KW-0805">Transcription regulation</keyword>
<organism evidence="5 6">
    <name type="scientific">Fructobacillus broussonetiae</name>
    <dbReference type="NCBI Taxonomy" id="2713173"/>
    <lineage>
        <taxon>Bacteria</taxon>
        <taxon>Bacillati</taxon>
        <taxon>Bacillota</taxon>
        <taxon>Bacilli</taxon>
        <taxon>Lactobacillales</taxon>
        <taxon>Lactobacillaceae</taxon>
        <taxon>Fructobacillus</taxon>
    </lineage>
</organism>
<sequence length="106" mass="12395">MREDYLIETNTLFKILSNPTRLRILFLLENKELSVSEIVAALQLEQSTVSHQLLKLKEHMLVTTERDGKSIRYQLRDPHILKIVDMAYAHSAHVLKNEPHDYTKNV</sequence>
<dbReference type="RefSeq" id="WP_213808313.1">
    <property type="nucleotide sequence ID" value="NZ_JAAMFK010000001.1"/>
</dbReference>
<evidence type="ECO:0000259" key="4">
    <source>
        <dbReference type="PROSITE" id="PS50987"/>
    </source>
</evidence>
<dbReference type="PROSITE" id="PS50987">
    <property type="entry name" value="HTH_ARSR_2"/>
    <property type="match status" value="1"/>
</dbReference>
<keyword evidence="2" id="KW-0238">DNA-binding</keyword>
<proteinExistence type="predicted"/>